<evidence type="ECO:0000313" key="2">
    <source>
        <dbReference type="Proteomes" id="UP000722125"/>
    </source>
</evidence>
<proteinExistence type="predicted"/>
<name>A0ABS5TVN7_9CELL</name>
<evidence type="ECO:0008006" key="3">
    <source>
        <dbReference type="Google" id="ProtNLM"/>
    </source>
</evidence>
<evidence type="ECO:0000313" key="1">
    <source>
        <dbReference type="EMBL" id="MBT0993212.1"/>
    </source>
</evidence>
<dbReference type="Proteomes" id="UP000722125">
    <property type="component" value="Unassembled WGS sequence"/>
</dbReference>
<reference evidence="1 2" key="1">
    <citation type="submission" date="2021-05" db="EMBL/GenBank/DDBJ databases">
        <title>Description of Cellulomonas sp. DKR-3 sp. nov.</title>
        <authorList>
            <person name="Dahal R.H."/>
            <person name="Chaudhary D.K."/>
        </authorList>
    </citation>
    <scope>NUCLEOTIDE SEQUENCE [LARGE SCALE GENOMIC DNA]</scope>
    <source>
        <strain evidence="1 2">DKR-3</strain>
    </source>
</reference>
<dbReference type="EMBL" id="JAHBOH010000001">
    <property type="protein sequence ID" value="MBT0993212.1"/>
    <property type="molecule type" value="Genomic_DNA"/>
</dbReference>
<dbReference type="InterPro" id="IPR031325">
    <property type="entry name" value="RHS_repeat"/>
</dbReference>
<comment type="caution">
    <text evidence="1">The sequence shown here is derived from an EMBL/GenBank/DDBJ whole genome shotgun (WGS) entry which is preliminary data.</text>
</comment>
<accession>A0ABS5TVN7</accession>
<dbReference type="NCBIfam" id="TIGR01643">
    <property type="entry name" value="YD_repeat_2x"/>
    <property type="match status" value="1"/>
</dbReference>
<protein>
    <recommendedName>
        <fullName evidence="3">RHS repeat protein</fullName>
    </recommendedName>
</protein>
<organism evidence="1 2">
    <name type="scientific">Cellulomonas fulva</name>
    <dbReference type="NCBI Taxonomy" id="2835530"/>
    <lineage>
        <taxon>Bacteria</taxon>
        <taxon>Bacillati</taxon>
        <taxon>Actinomycetota</taxon>
        <taxon>Actinomycetes</taxon>
        <taxon>Micrococcales</taxon>
        <taxon>Cellulomonadaceae</taxon>
        <taxon>Cellulomonas</taxon>
    </lineage>
</organism>
<keyword evidence="2" id="KW-1185">Reference proteome</keyword>
<sequence length="117" mass="12156">MTNGQGRTLRYAYDALGRKTSSSDAAGIARTSFELGDLGEGLVDRVDLDVAAWLGEDLGARCEAAAADLVGRLPHGVALEAGDLRDLPAEEAAVEAAGGLVVRDRDVDVRDVPCGMT</sequence>
<dbReference type="Pfam" id="PF05593">
    <property type="entry name" value="RHS_repeat"/>
    <property type="match status" value="1"/>
</dbReference>
<gene>
    <name evidence="1" type="ORF">KIN34_02770</name>
</gene>
<dbReference type="InterPro" id="IPR006530">
    <property type="entry name" value="YD"/>
</dbReference>